<protein>
    <recommendedName>
        <fullName evidence="2">RRM domain-containing protein</fullName>
    </recommendedName>
</protein>
<dbReference type="SUPFAM" id="SSF54928">
    <property type="entry name" value="RNA-binding domain, RBD"/>
    <property type="match status" value="1"/>
</dbReference>
<evidence type="ECO:0000313" key="3">
    <source>
        <dbReference type="EMBL" id="OLQ13916.1"/>
    </source>
</evidence>
<dbReference type="InterPro" id="IPR012677">
    <property type="entry name" value="Nucleotide-bd_a/b_plait_sf"/>
</dbReference>
<dbReference type="AlphaFoldDB" id="A0A1Q9F2J4"/>
<dbReference type="Gene3D" id="3.30.70.330">
    <property type="match status" value="1"/>
</dbReference>
<evidence type="ECO:0000259" key="2">
    <source>
        <dbReference type="PROSITE" id="PS50102"/>
    </source>
</evidence>
<dbReference type="GO" id="GO:0003723">
    <property type="term" value="F:RNA binding"/>
    <property type="evidence" value="ECO:0007669"/>
    <property type="project" value="UniProtKB-UniRule"/>
</dbReference>
<reference evidence="3 4" key="1">
    <citation type="submission" date="2016-02" db="EMBL/GenBank/DDBJ databases">
        <title>Genome analysis of coral dinoflagellate symbionts highlights evolutionary adaptations to a symbiotic lifestyle.</title>
        <authorList>
            <person name="Aranda M."/>
            <person name="Li Y."/>
            <person name="Liew Y.J."/>
            <person name="Baumgarten S."/>
            <person name="Simakov O."/>
            <person name="Wilson M."/>
            <person name="Piel J."/>
            <person name="Ashoor H."/>
            <person name="Bougouffa S."/>
            <person name="Bajic V.B."/>
            <person name="Ryu T."/>
            <person name="Ravasi T."/>
            <person name="Bayer T."/>
            <person name="Micklem G."/>
            <person name="Kim H."/>
            <person name="Bhak J."/>
            <person name="Lajeunesse T.C."/>
            <person name="Voolstra C.R."/>
        </authorList>
    </citation>
    <scope>NUCLEOTIDE SEQUENCE [LARGE SCALE GENOMIC DNA]</scope>
    <source>
        <strain evidence="3 4">CCMP2467</strain>
    </source>
</reference>
<keyword evidence="4" id="KW-1185">Reference proteome</keyword>
<comment type="caution">
    <text evidence="3">The sequence shown here is derived from an EMBL/GenBank/DDBJ whole genome shotgun (WGS) entry which is preliminary data.</text>
</comment>
<gene>
    <name evidence="3" type="ORF">AK812_SmicGene2114</name>
</gene>
<proteinExistence type="predicted"/>
<sequence>MQAMLATERLPDTNLEEPDWSTVRNVMVQNLPARLTQSELVSAVEELGFLGQMCYFHLPQKSHGQSRNHGYAFIGFLTPEVAGRFRDAMTGYSFKTRPSLKRVIVRPARIQSQVEVWREDLEEEQIDRSPQVRKPWTKMPPVRKNLPPLRIWKWEFRERPGHLQCHRPY</sequence>
<organism evidence="3 4">
    <name type="scientific">Symbiodinium microadriaticum</name>
    <name type="common">Dinoflagellate</name>
    <name type="synonym">Zooxanthella microadriatica</name>
    <dbReference type="NCBI Taxonomy" id="2951"/>
    <lineage>
        <taxon>Eukaryota</taxon>
        <taxon>Sar</taxon>
        <taxon>Alveolata</taxon>
        <taxon>Dinophyceae</taxon>
        <taxon>Suessiales</taxon>
        <taxon>Symbiodiniaceae</taxon>
        <taxon>Symbiodinium</taxon>
    </lineage>
</organism>
<dbReference type="OrthoDB" id="10268880at2759"/>
<feature type="domain" description="RRM" evidence="2">
    <location>
        <begin position="24"/>
        <end position="110"/>
    </location>
</feature>
<keyword evidence="1" id="KW-0694">RNA-binding</keyword>
<dbReference type="PROSITE" id="PS50102">
    <property type="entry name" value="RRM"/>
    <property type="match status" value="1"/>
</dbReference>
<dbReference type="InterPro" id="IPR035979">
    <property type="entry name" value="RBD_domain_sf"/>
</dbReference>
<name>A0A1Q9F2J4_SYMMI</name>
<dbReference type="Proteomes" id="UP000186817">
    <property type="component" value="Unassembled WGS sequence"/>
</dbReference>
<evidence type="ECO:0000313" key="4">
    <source>
        <dbReference type="Proteomes" id="UP000186817"/>
    </source>
</evidence>
<dbReference type="InterPro" id="IPR007201">
    <property type="entry name" value="Mei2-like_Rrm_C"/>
</dbReference>
<dbReference type="InterPro" id="IPR000504">
    <property type="entry name" value="RRM_dom"/>
</dbReference>
<evidence type="ECO:0000256" key="1">
    <source>
        <dbReference type="PROSITE-ProRule" id="PRU00176"/>
    </source>
</evidence>
<dbReference type="EMBL" id="LSRX01000022">
    <property type="protein sequence ID" value="OLQ13916.1"/>
    <property type="molecule type" value="Genomic_DNA"/>
</dbReference>
<dbReference type="Pfam" id="PF04059">
    <property type="entry name" value="RRM_2"/>
    <property type="match status" value="1"/>
</dbReference>
<accession>A0A1Q9F2J4</accession>